<dbReference type="PANTHER" id="PTHR48098">
    <property type="entry name" value="ENTEROCHELIN ESTERASE-RELATED"/>
    <property type="match status" value="1"/>
</dbReference>
<evidence type="ECO:0008006" key="3">
    <source>
        <dbReference type="Google" id="ProtNLM"/>
    </source>
</evidence>
<evidence type="ECO:0000313" key="1">
    <source>
        <dbReference type="EMBL" id="GLG05581.1"/>
    </source>
</evidence>
<dbReference type="InterPro" id="IPR029058">
    <property type="entry name" value="AB_hydrolase_fold"/>
</dbReference>
<dbReference type="InterPro" id="IPR050583">
    <property type="entry name" value="Mycobacterial_A85_antigen"/>
</dbReference>
<gene>
    <name evidence="1" type="ORF">Selli1_27550</name>
</gene>
<dbReference type="PANTHER" id="PTHR48098:SF6">
    <property type="entry name" value="FERRI-BACILLIBACTIN ESTERASE BESA"/>
    <property type="match status" value="1"/>
</dbReference>
<accession>A0A9W6CCZ0</accession>
<sequence length="225" mass="25309">MQSFSLGQNQISILPGRRPDAPVIYLPSVKDEGACISRYLLESGCPDLTLISISDLSWNHDMAPWDCPAVFPKGDPFTGGADAYIHQLTEQILPEAERRIGSEPVWRGIAGYSLAGLFAIYTLYHTDLFSRAASMSGSLWFPGFSEYMESHSLAVRPDCIYLSLGKKEHKTRNPLMKTVAHHTEKAFSWFQSQNIHVTFEWNEGGHFDHPDQRTAAGIQWIVEQH</sequence>
<dbReference type="Pfam" id="PF00756">
    <property type="entry name" value="Esterase"/>
    <property type="match status" value="1"/>
</dbReference>
<dbReference type="RefSeq" id="WP_087252818.1">
    <property type="nucleotide sequence ID" value="NZ_BSBO01000032.1"/>
</dbReference>
<dbReference type="AlphaFoldDB" id="A0A9W6CCZ0"/>
<dbReference type="Proteomes" id="UP001145145">
    <property type="component" value="Unassembled WGS sequence"/>
</dbReference>
<dbReference type="Gene3D" id="3.40.50.1820">
    <property type="entry name" value="alpha/beta hydrolase"/>
    <property type="match status" value="1"/>
</dbReference>
<proteinExistence type="predicted"/>
<keyword evidence="2" id="KW-1185">Reference proteome</keyword>
<dbReference type="SUPFAM" id="SSF53474">
    <property type="entry name" value="alpha/beta-Hydrolases"/>
    <property type="match status" value="1"/>
</dbReference>
<comment type="caution">
    <text evidence="1">The sequence shown here is derived from an EMBL/GenBank/DDBJ whole genome shotgun (WGS) entry which is preliminary data.</text>
</comment>
<evidence type="ECO:0000313" key="2">
    <source>
        <dbReference type="Proteomes" id="UP001145145"/>
    </source>
</evidence>
<dbReference type="EMBL" id="BSBO01000032">
    <property type="protein sequence ID" value="GLG05581.1"/>
    <property type="molecule type" value="Genomic_DNA"/>
</dbReference>
<name>A0A9W6CCZ0_9FIRM</name>
<protein>
    <recommendedName>
        <fullName evidence="3">Alpha/beta hydrolase</fullName>
    </recommendedName>
</protein>
<dbReference type="InterPro" id="IPR000801">
    <property type="entry name" value="Esterase-like"/>
</dbReference>
<reference evidence="1 2" key="1">
    <citation type="journal article" date="2023" name="Int. J. Syst. Evol. Microbiol.">
        <title>Sellimonas catena sp. nov., isolated from human faeces.</title>
        <authorList>
            <person name="Hisatomi A."/>
            <person name="Ohkuma M."/>
            <person name="Sakamoto M."/>
        </authorList>
    </citation>
    <scope>NUCLEOTIDE SEQUENCE [LARGE SCALE GENOMIC DNA]</scope>
    <source>
        <strain evidence="1 2">12EGH17</strain>
    </source>
</reference>
<organism evidence="1 2">
    <name type="scientific">Sellimonas catena</name>
    <dbReference type="NCBI Taxonomy" id="2994035"/>
    <lineage>
        <taxon>Bacteria</taxon>
        <taxon>Bacillati</taxon>
        <taxon>Bacillota</taxon>
        <taxon>Clostridia</taxon>
        <taxon>Lachnospirales</taxon>
        <taxon>Lachnospiraceae</taxon>
        <taxon>Sellimonas</taxon>
    </lineage>
</organism>